<evidence type="ECO:0000313" key="2">
    <source>
        <dbReference type="Proteomes" id="UP001244341"/>
    </source>
</evidence>
<sequence>MTPITPPNAGCSLVRTVTPSPRTAQHVTVQVTNQELFDLITNDASLSADSKALYIGSLRRLVVTGSKAASIFPANTSLLWVLTHPEQASELLCSELQRRGLYSPHNVHNYIQPLRAVMARHPYLKKLADVRERWRQAVAELSVTPLAEAAKLNLPTRRQAQGFVPYETIVAKFKQLCEDDLGCRDSLLVGLIALAEHDFYPQRVDYGQVRLYIGSDCEGAAAEAGGNYLVLLQPERHRFSGYIMLNSYKTFKTYGTKRIDLPLVYLRTLLASLQREPRSWLFTKRCGPADMPYDKANSFGSNFNSRLKKLFGRPLTVSGARHACITHMHSSRWLLQPRVAAGEEEEAMER</sequence>
<proteinExistence type="predicted"/>
<name>A0ABY8TP55_TETOB</name>
<dbReference type="EMBL" id="CP126209">
    <property type="protein sequence ID" value="WIA10903.1"/>
    <property type="molecule type" value="Genomic_DNA"/>
</dbReference>
<dbReference type="Proteomes" id="UP001244341">
    <property type="component" value="Chromosome 2b"/>
</dbReference>
<reference evidence="1 2" key="1">
    <citation type="submission" date="2023-05" db="EMBL/GenBank/DDBJ databases">
        <title>A 100% complete, gapless, phased diploid assembly of the Scenedesmus obliquus UTEX 3031 genome.</title>
        <authorList>
            <person name="Biondi T.C."/>
            <person name="Hanschen E.R."/>
            <person name="Kwon T."/>
            <person name="Eng W."/>
            <person name="Kruse C.P.S."/>
            <person name="Koehler S.I."/>
            <person name="Kunde Y."/>
            <person name="Gleasner C.D."/>
            <person name="You Mak K.T."/>
            <person name="Polle J."/>
            <person name="Hovde B.T."/>
            <person name="Starkenburg S.R."/>
        </authorList>
    </citation>
    <scope>NUCLEOTIDE SEQUENCE [LARGE SCALE GENOMIC DNA]</scope>
    <source>
        <strain evidence="1 2">DOE0152z</strain>
    </source>
</reference>
<keyword evidence="2" id="KW-1185">Reference proteome</keyword>
<accession>A0ABY8TP55</accession>
<evidence type="ECO:0000313" key="1">
    <source>
        <dbReference type="EMBL" id="WIA10903.1"/>
    </source>
</evidence>
<organism evidence="1 2">
    <name type="scientific">Tetradesmus obliquus</name>
    <name type="common">Green alga</name>
    <name type="synonym">Acutodesmus obliquus</name>
    <dbReference type="NCBI Taxonomy" id="3088"/>
    <lineage>
        <taxon>Eukaryota</taxon>
        <taxon>Viridiplantae</taxon>
        <taxon>Chlorophyta</taxon>
        <taxon>core chlorophytes</taxon>
        <taxon>Chlorophyceae</taxon>
        <taxon>CS clade</taxon>
        <taxon>Sphaeropleales</taxon>
        <taxon>Scenedesmaceae</taxon>
        <taxon>Tetradesmus</taxon>
    </lineage>
</organism>
<protein>
    <submittedName>
        <fullName evidence="1">Uncharacterized protein</fullName>
    </submittedName>
</protein>
<gene>
    <name evidence="1" type="ORF">OEZ85_011068</name>
</gene>